<dbReference type="Proteomes" id="UP001157418">
    <property type="component" value="Unassembled WGS sequence"/>
</dbReference>
<evidence type="ECO:0000313" key="2">
    <source>
        <dbReference type="EMBL" id="CAH1441238.1"/>
    </source>
</evidence>
<keyword evidence="1" id="KW-0472">Membrane</keyword>
<keyword evidence="1" id="KW-0812">Transmembrane</keyword>
<feature type="transmembrane region" description="Helical" evidence="1">
    <location>
        <begin position="20"/>
        <end position="40"/>
    </location>
</feature>
<dbReference type="EMBL" id="CAKMRJ010005412">
    <property type="protein sequence ID" value="CAH1441238.1"/>
    <property type="molecule type" value="Genomic_DNA"/>
</dbReference>
<keyword evidence="1" id="KW-1133">Transmembrane helix</keyword>
<dbReference type="AlphaFoldDB" id="A0AAU9NTV8"/>
<name>A0AAU9NTV8_9ASTR</name>
<comment type="caution">
    <text evidence="2">The sequence shown here is derived from an EMBL/GenBank/DDBJ whole genome shotgun (WGS) entry which is preliminary data.</text>
</comment>
<proteinExistence type="predicted"/>
<accession>A0AAU9NTV8</accession>
<evidence type="ECO:0000313" key="3">
    <source>
        <dbReference type="Proteomes" id="UP001157418"/>
    </source>
</evidence>
<sequence>MLPSDRTIAQPFTVCVIPSSLPPPISIFLIVSVCVVNYRFRNKYGDQAWLDFIEMFSPPLVNRFMISYKFLFMLFSVKPDSTL</sequence>
<keyword evidence="3" id="KW-1185">Reference proteome</keyword>
<organism evidence="2 3">
    <name type="scientific">Lactuca virosa</name>
    <dbReference type="NCBI Taxonomy" id="75947"/>
    <lineage>
        <taxon>Eukaryota</taxon>
        <taxon>Viridiplantae</taxon>
        <taxon>Streptophyta</taxon>
        <taxon>Embryophyta</taxon>
        <taxon>Tracheophyta</taxon>
        <taxon>Spermatophyta</taxon>
        <taxon>Magnoliopsida</taxon>
        <taxon>eudicotyledons</taxon>
        <taxon>Gunneridae</taxon>
        <taxon>Pentapetalae</taxon>
        <taxon>asterids</taxon>
        <taxon>campanulids</taxon>
        <taxon>Asterales</taxon>
        <taxon>Asteraceae</taxon>
        <taxon>Cichorioideae</taxon>
        <taxon>Cichorieae</taxon>
        <taxon>Lactucinae</taxon>
        <taxon>Lactuca</taxon>
    </lineage>
</organism>
<reference evidence="2 3" key="1">
    <citation type="submission" date="2022-01" db="EMBL/GenBank/DDBJ databases">
        <authorList>
            <person name="Xiong W."/>
            <person name="Schranz E."/>
        </authorList>
    </citation>
    <scope>NUCLEOTIDE SEQUENCE [LARGE SCALE GENOMIC DNA]</scope>
</reference>
<evidence type="ECO:0000256" key="1">
    <source>
        <dbReference type="SAM" id="Phobius"/>
    </source>
</evidence>
<protein>
    <submittedName>
        <fullName evidence="2">Uncharacterized protein</fullName>
    </submittedName>
</protein>
<gene>
    <name evidence="2" type="ORF">LVIROSA_LOCUS27315</name>
</gene>